<feature type="domain" description="DUF4422" evidence="1">
    <location>
        <begin position="6"/>
        <end position="243"/>
    </location>
</feature>
<dbReference type="RefSeq" id="WP_159154759.1">
    <property type="nucleotide sequence ID" value="NZ_CP013210.1"/>
</dbReference>
<accession>A0AAJ1QG21</accession>
<dbReference type="Pfam" id="PF14393">
    <property type="entry name" value="DUF4422"/>
    <property type="match status" value="1"/>
</dbReference>
<sequence length="258" mass="30918">MDKITIYTVTHKQAPIVENDVYRPIQVGRKINTTLPEYIGDDTGENISSKNPNFCELTAFYWIWKNDKDSDIIGISHYRRYFDFNSAKLQKHITEISKDDSKKGLKHIFEEANTKQIILSLLHKYDIIVPQKKLCKINRITPASLAMDYKFTHLIEDYNIMIDVLNDLFGNDFDYDMYFRRHYFIIHYNMLIAKKQVFIDYCEWLFKIMDELEKRIHISSYTYQARVFGFLSERLFTLYLHQKKLKTKHLPILFINNI</sequence>
<reference evidence="2" key="2">
    <citation type="journal article" date="2022" name="Sci. Total Environ.">
        <title>Prevalence, transmission, and molecular epidemiology of tet(X)-positive bacteria among humans, animals, and environmental niches in China: An epidemiological, and genomic-based study.</title>
        <authorList>
            <person name="Dong N."/>
            <person name="Zeng Y."/>
            <person name="Cai C."/>
            <person name="Sun C."/>
            <person name="Lu J."/>
            <person name="Liu C."/>
            <person name="Zhou H."/>
            <person name="Sun Q."/>
            <person name="Shu L."/>
            <person name="Wang H."/>
            <person name="Wang Y."/>
            <person name="Wang S."/>
            <person name="Wu C."/>
            <person name="Chan E.W."/>
            <person name="Chen G."/>
            <person name="Shen Z."/>
            <person name="Chen S."/>
            <person name="Zhang R."/>
        </authorList>
    </citation>
    <scope>NUCLEOTIDE SEQUENCE</scope>
    <source>
        <strain evidence="2">R655-4</strain>
    </source>
</reference>
<dbReference type="AlphaFoldDB" id="A0AAJ1QG21"/>
<evidence type="ECO:0000313" key="3">
    <source>
        <dbReference type="Proteomes" id="UP001170959"/>
    </source>
</evidence>
<comment type="caution">
    <text evidence="2">The sequence shown here is derived from an EMBL/GenBank/DDBJ whole genome shotgun (WGS) entry which is preliminary data.</text>
</comment>
<dbReference type="EMBL" id="JACAGJ010000006">
    <property type="protein sequence ID" value="MDM1073365.1"/>
    <property type="molecule type" value="Genomic_DNA"/>
</dbReference>
<proteinExistence type="predicted"/>
<evidence type="ECO:0000313" key="2">
    <source>
        <dbReference type="EMBL" id="MDM1073365.1"/>
    </source>
</evidence>
<dbReference type="Proteomes" id="UP001170959">
    <property type="component" value="Unassembled WGS sequence"/>
</dbReference>
<protein>
    <submittedName>
        <fullName evidence="2">DUF4422 domain-containing protein</fullName>
    </submittedName>
</protein>
<name>A0AAJ1QG21_9FLAO</name>
<reference evidence="2" key="1">
    <citation type="submission" date="2020-06" db="EMBL/GenBank/DDBJ databases">
        <authorList>
            <person name="Dong N."/>
        </authorList>
    </citation>
    <scope>NUCLEOTIDE SEQUENCE</scope>
    <source>
        <strain evidence="2">R655-4</strain>
    </source>
</reference>
<dbReference type="InterPro" id="IPR025536">
    <property type="entry name" value="DUF4422"/>
</dbReference>
<gene>
    <name evidence="2" type="ORF">HX001_12820</name>
</gene>
<evidence type="ECO:0000259" key="1">
    <source>
        <dbReference type="Pfam" id="PF14393"/>
    </source>
</evidence>
<organism evidence="2 3">
    <name type="scientific">Empedobacter brevis</name>
    <dbReference type="NCBI Taxonomy" id="247"/>
    <lineage>
        <taxon>Bacteria</taxon>
        <taxon>Pseudomonadati</taxon>
        <taxon>Bacteroidota</taxon>
        <taxon>Flavobacteriia</taxon>
        <taxon>Flavobacteriales</taxon>
        <taxon>Weeksellaceae</taxon>
        <taxon>Empedobacter</taxon>
    </lineage>
</organism>